<protein>
    <submittedName>
        <fullName evidence="3">Uncharacterized protein</fullName>
    </submittedName>
</protein>
<feature type="compositionally biased region" description="Low complexity" evidence="1">
    <location>
        <begin position="192"/>
        <end position="205"/>
    </location>
</feature>
<dbReference type="AlphaFoldDB" id="A0A1H9BWD0"/>
<organism evidence="3 4">
    <name type="scientific">Solimonas aquatica</name>
    <dbReference type="NCBI Taxonomy" id="489703"/>
    <lineage>
        <taxon>Bacteria</taxon>
        <taxon>Pseudomonadati</taxon>
        <taxon>Pseudomonadota</taxon>
        <taxon>Gammaproteobacteria</taxon>
        <taxon>Nevskiales</taxon>
        <taxon>Nevskiaceae</taxon>
        <taxon>Solimonas</taxon>
    </lineage>
</organism>
<evidence type="ECO:0000313" key="4">
    <source>
        <dbReference type="Proteomes" id="UP000199233"/>
    </source>
</evidence>
<gene>
    <name evidence="3" type="ORF">SAMN04488038_102254</name>
</gene>
<feature type="chain" id="PRO_5011463299" evidence="2">
    <location>
        <begin position="19"/>
        <end position="286"/>
    </location>
</feature>
<keyword evidence="4" id="KW-1185">Reference proteome</keyword>
<feature type="signal peptide" evidence="2">
    <location>
        <begin position="1"/>
        <end position="18"/>
    </location>
</feature>
<proteinExistence type="predicted"/>
<evidence type="ECO:0000256" key="1">
    <source>
        <dbReference type="SAM" id="MobiDB-lite"/>
    </source>
</evidence>
<feature type="compositionally biased region" description="Basic and acidic residues" evidence="1">
    <location>
        <begin position="112"/>
        <end position="122"/>
    </location>
</feature>
<dbReference type="Proteomes" id="UP000199233">
    <property type="component" value="Unassembled WGS sequence"/>
</dbReference>
<feature type="compositionally biased region" description="Pro residues" evidence="1">
    <location>
        <begin position="132"/>
        <end position="144"/>
    </location>
</feature>
<evidence type="ECO:0000313" key="3">
    <source>
        <dbReference type="EMBL" id="SEP93242.1"/>
    </source>
</evidence>
<dbReference type="STRING" id="489703.SAMN04488038_102254"/>
<evidence type="ECO:0000256" key="2">
    <source>
        <dbReference type="SAM" id="SignalP"/>
    </source>
</evidence>
<reference evidence="3 4" key="1">
    <citation type="submission" date="2016-10" db="EMBL/GenBank/DDBJ databases">
        <authorList>
            <person name="de Groot N.N."/>
        </authorList>
    </citation>
    <scope>NUCLEOTIDE SEQUENCE [LARGE SCALE GENOMIC DNA]</scope>
    <source>
        <strain evidence="3 4">DSM 25927</strain>
    </source>
</reference>
<name>A0A1H9BWD0_9GAMM</name>
<dbReference type="EMBL" id="FOFS01000002">
    <property type="protein sequence ID" value="SEP93242.1"/>
    <property type="molecule type" value="Genomic_DNA"/>
</dbReference>
<feature type="region of interest" description="Disordered" evidence="1">
    <location>
        <begin position="76"/>
        <end position="222"/>
    </location>
</feature>
<accession>A0A1H9BWD0</accession>
<sequence length="286" mass="28791">MKRFLALALALTSVQAFAQDAAGKGCRVLIGEDWVVMGATSISSCLKYAEAAATPGERQFAQFGAVNLAYKDGQSYQSTDGGKTWQPIRSDGGGSIGALNTLRTGPAPAAEPAERKPGEDASRPAAVAATPSPAPVATPPPAPAAAPVMPDLEAPVPLGDVPAPAPAGSQSVPMAPPAAAKPYRPAPPAPAPAAAAAAPTPAAAPSTGFSTPQAAPGTPRGCQVHVGDKWQVTPVGSLAECGRVLINVAQKAGAKSSQAYWSGNYLFYSGGQLYTSTNGQDWSTLH</sequence>
<keyword evidence="2" id="KW-0732">Signal</keyword>